<dbReference type="OrthoDB" id="10252171at2759"/>
<dbReference type="PROSITE" id="PS50011">
    <property type="entry name" value="PROTEIN_KINASE_DOM"/>
    <property type="match status" value="1"/>
</dbReference>
<dbReference type="SUPFAM" id="SSF49879">
    <property type="entry name" value="SMAD/FHA domain"/>
    <property type="match status" value="1"/>
</dbReference>
<feature type="binding site" evidence="7">
    <location>
        <position position="258"/>
    </location>
    <ligand>
        <name>ATP</name>
        <dbReference type="ChEBI" id="CHEBI:30616"/>
    </ligand>
</feature>
<keyword evidence="3" id="KW-0808">Transferase</keyword>
<dbReference type="FunFam" id="3.30.200.20:FF:000315">
    <property type="entry name" value="Calcium-dependent protein kinase 3"/>
    <property type="match status" value="1"/>
</dbReference>
<evidence type="ECO:0000259" key="10">
    <source>
        <dbReference type="PROSITE" id="PS50011"/>
    </source>
</evidence>
<dbReference type="EMBL" id="BLZA01000030">
    <property type="protein sequence ID" value="GHJ88647.1"/>
    <property type="molecule type" value="Genomic_DNA"/>
</dbReference>
<dbReference type="PROSITE" id="PS50006">
    <property type="entry name" value="FHA_DOMAIN"/>
    <property type="match status" value="1"/>
</dbReference>
<keyword evidence="4 7" id="KW-0547">Nucleotide-binding</keyword>
<accession>A0A8H3YHY0</accession>
<dbReference type="Gene3D" id="2.60.200.20">
    <property type="match status" value="1"/>
</dbReference>
<keyword evidence="5" id="KW-0418">Kinase</keyword>
<feature type="compositionally biased region" description="Polar residues" evidence="8">
    <location>
        <begin position="554"/>
        <end position="579"/>
    </location>
</feature>
<feature type="compositionally biased region" description="Polar residues" evidence="8">
    <location>
        <begin position="735"/>
        <end position="771"/>
    </location>
</feature>
<feature type="compositionally biased region" description="Basic and acidic residues" evidence="8">
    <location>
        <begin position="602"/>
        <end position="613"/>
    </location>
</feature>
<reference evidence="11" key="1">
    <citation type="submission" date="2020-07" db="EMBL/GenBank/DDBJ databases">
        <title>Draft Genome Sequence of a Deep-Sea Yeast, Naganishia (Cryptococcus) liquefaciens strain N6.</title>
        <authorList>
            <person name="Han Y.W."/>
            <person name="Kajitani R."/>
            <person name="Morimoto H."/>
            <person name="Parhat M."/>
            <person name="Tsubouchi H."/>
            <person name="Bakenova O."/>
            <person name="Ogata M."/>
            <person name="Argunhan B."/>
            <person name="Aoki R."/>
            <person name="Kajiwara S."/>
            <person name="Itoh T."/>
            <person name="Iwasaki H."/>
        </authorList>
    </citation>
    <scope>NUCLEOTIDE SEQUENCE</scope>
    <source>
        <strain evidence="11">N6</strain>
    </source>
</reference>
<evidence type="ECO:0000256" key="7">
    <source>
        <dbReference type="PROSITE-ProRule" id="PRU10141"/>
    </source>
</evidence>
<name>A0A8H3YHY0_9TREE</name>
<feature type="region of interest" description="Disordered" evidence="8">
    <location>
        <begin position="698"/>
        <end position="825"/>
    </location>
</feature>
<feature type="domain" description="FHA" evidence="9">
    <location>
        <begin position="117"/>
        <end position="181"/>
    </location>
</feature>
<evidence type="ECO:0000313" key="11">
    <source>
        <dbReference type="EMBL" id="GHJ88647.1"/>
    </source>
</evidence>
<dbReference type="GO" id="GO:0004674">
    <property type="term" value="F:protein serine/threonine kinase activity"/>
    <property type="evidence" value="ECO:0007669"/>
    <property type="project" value="UniProtKB-KW"/>
</dbReference>
<dbReference type="AlphaFoldDB" id="A0A8H3YHY0"/>
<feature type="region of interest" description="Disordered" evidence="8">
    <location>
        <begin position="96"/>
        <end position="122"/>
    </location>
</feature>
<dbReference type="Pfam" id="PF00498">
    <property type="entry name" value="FHA"/>
    <property type="match status" value="1"/>
</dbReference>
<evidence type="ECO:0000256" key="8">
    <source>
        <dbReference type="SAM" id="MobiDB-lite"/>
    </source>
</evidence>
<dbReference type="InterPro" id="IPR000719">
    <property type="entry name" value="Prot_kinase_dom"/>
</dbReference>
<dbReference type="InterPro" id="IPR008984">
    <property type="entry name" value="SMAD_FHA_dom_sf"/>
</dbReference>
<evidence type="ECO:0000256" key="6">
    <source>
        <dbReference type="ARBA" id="ARBA00022840"/>
    </source>
</evidence>
<dbReference type="SUPFAM" id="SSF56112">
    <property type="entry name" value="Protein kinase-like (PK-like)"/>
    <property type="match status" value="1"/>
</dbReference>
<dbReference type="PANTHER" id="PTHR24347">
    <property type="entry name" value="SERINE/THREONINE-PROTEIN KINASE"/>
    <property type="match status" value="1"/>
</dbReference>
<feature type="region of interest" description="Disordered" evidence="8">
    <location>
        <begin position="505"/>
        <end position="579"/>
    </location>
</feature>
<evidence type="ECO:0000256" key="4">
    <source>
        <dbReference type="ARBA" id="ARBA00022741"/>
    </source>
</evidence>
<dbReference type="PROSITE" id="PS00107">
    <property type="entry name" value="PROTEIN_KINASE_ATP"/>
    <property type="match status" value="1"/>
</dbReference>
<dbReference type="CDD" id="cd00060">
    <property type="entry name" value="FHA"/>
    <property type="match status" value="1"/>
</dbReference>
<evidence type="ECO:0000256" key="2">
    <source>
        <dbReference type="ARBA" id="ARBA00022527"/>
    </source>
</evidence>
<feature type="compositionally biased region" description="Polar residues" evidence="8">
    <location>
        <begin position="505"/>
        <end position="532"/>
    </location>
</feature>
<feature type="compositionally biased region" description="Polar residues" evidence="8">
    <location>
        <begin position="41"/>
        <end position="58"/>
    </location>
</feature>
<feature type="domain" description="Protein kinase" evidence="10">
    <location>
        <begin position="229"/>
        <end position="484"/>
    </location>
</feature>
<dbReference type="Pfam" id="PF00069">
    <property type="entry name" value="Pkinase"/>
    <property type="match status" value="1"/>
</dbReference>
<dbReference type="GO" id="GO:0005524">
    <property type="term" value="F:ATP binding"/>
    <property type="evidence" value="ECO:0007669"/>
    <property type="project" value="UniProtKB-UniRule"/>
</dbReference>
<evidence type="ECO:0000256" key="1">
    <source>
        <dbReference type="ARBA" id="ARBA00005575"/>
    </source>
</evidence>
<gene>
    <name evidence="11" type="ORF">NliqN6_5049</name>
</gene>
<dbReference type="InterPro" id="IPR011009">
    <property type="entry name" value="Kinase-like_dom_sf"/>
</dbReference>
<sequence length="825" mass="89882">MMSPPPPLQRSSQSRGESARNGPVVAAVSNPFVFDDDSQQEQDGFSQTQRDVPKSQISTYEEEISGTQLDPRQKYWALFTPCSPSLPTLKLHWPSSTYPSDPRDPVGTAPLGSNGEVRIGRGPFPKMNDIVLTQKRISNRHCRIFRVDQRPGDWRDGGAEPVVYIEDLNSSNGTWVNGKKISKQILNHGDEISLGSPVKTDDHDARYIFRSVGSEGERMNSAGAVFEKYQFRETLGTGTFAEVKKAIEVETGVVRAIKCITKHKFANNPKTLQLFQREVSILESLNHENINRLIEVWDDPQHVYLVLEYVDGGDLLDYIMNRATNPGPGLTEEEAIKLTRMICAGMSNILLTSDPSPIVKLADFGLAKMVEEGTALRTMVGTPQYLAPEIVMQTRAQPGYENVVDSWSCGVIVYSMMTNAMPFDEDPEESLQTRVQRRYTQDFDRDLLKEIGISATAIDFIDKLLAKNPATRMTLTQALNHPWLLPPGADIDSKSIAASLPAANLSGSNDFPRGSTSSASNTVGPSTSATQDANEDCSFPMHNLHIRTPGLDRTIQNGGADSFGSNDENQLAGHSSFWGNQPRLSGIQLAANDEESLSLSKPDSRPVPQERPRRALFSQPSRSLARTRVQPPGSNILQESPPSPPLTDAAMDEVSSLPGFVEESPGSLPEYVEETPAEILSSGNGNNVEGKTVNNISVVVSPARKASSAEKRTVLSPLSAMSTGSVLKRKRSDESMASQASSELSPAPESQSQRTGTIRFQVETSSETTPKASKKRAADTKTPAVATRSSARLRATQQSSSGSNSPRTPKTTSKIGKTTPKARKA</sequence>
<dbReference type="Proteomes" id="UP000620104">
    <property type="component" value="Unassembled WGS sequence"/>
</dbReference>
<keyword evidence="12" id="KW-1185">Reference proteome</keyword>
<evidence type="ECO:0008006" key="13">
    <source>
        <dbReference type="Google" id="ProtNLM"/>
    </source>
</evidence>
<dbReference type="Gene3D" id="3.30.200.20">
    <property type="entry name" value="Phosphorylase Kinase, domain 1"/>
    <property type="match status" value="1"/>
</dbReference>
<protein>
    <recommendedName>
        <fullName evidence="13">FHA domain-containing protein</fullName>
    </recommendedName>
</protein>
<proteinExistence type="inferred from homology"/>
<comment type="caution">
    <text evidence="11">The sequence shown here is derived from an EMBL/GenBank/DDBJ whole genome shotgun (WGS) entry which is preliminary data.</text>
</comment>
<dbReference type="SMART" id="SM00240">
    <property type="entry name" value="FHA"/>
    <property type="match status" value="1"/>
</dbReference>
<evidence type="ECO:0000259" key="9">
    <source>
        <dbReference type="PROSITE" id="PS50006"/>
    </source>
</evidence>
<comment type="similarity">
    <text evidence="1">Belongs to the protein kinase superfamily. CAMK Ser/Thr protein kinase family. CHEK2 subfamily.</text>
</comment>
<dbReference type="InterPro" id="IPR017441">
    <property type="entry name" value="Protein_kinase_ATP_BS"/>
</dbReference>
<feature type="compositionally biased region" description="Polar residues" evidence="8">
    <location>
        <begin position="787"/>
        <end position="816"/>
    </location>
</feature>
<organism evidence="11 12">
    <name type="scientific">Naganishia liquefaciens</name>
    <dbReference type="NCBI Taxonomy" id="104408"/>
    <lineage>
        <taxon>Eukaryota</taxon>
        <taxon>Fungi</taxon>
        <taxon>Dikarya</taxon>
        <taxon>Basidiomycota</taxon>
        <taxon>Agaricomycotina</taxon>
        <taxon>Tremellomycetes</taxon>
        <taxon>Filobasidiales</taxon>
        <taxon>Filobasidiaceae</taxon>
        <taxon>Naganishia</taxon>
    </lineage>
</organism>
<evidence type="ECO:0000256" key="5">
    <source>
        <dbReference type="ARBA" id="ARBA00022777"/>
    </source>
</evidence>
<keyword evidence="6 7" id="KW-0067">ATP-binding</keyword>
<evidence type="ECO:0000313" key="12">
    <source>
        <dbReference type="Proteomes" id="UP000620104"/>
    </source>
</evidence>
<dbReference type="Gene3D" id="1.10.510.10">
    <property type="entry name" value="Transferase(Phosphotransferase) domain 1"/>
    <property type="match status" value="1"/>
</dbReference>
<feature type="region of interest" description="Disordered" evidence="8">
    <location>
        <begin position="1"/>
        <end position="58"/>
    </location>
</feature>
<dbReference type="InterPro" id="IPR000253">
    <property type="entry name" value="FHA_dom"/>
</dbReference>
<keyword evidence="2" id="KW-0723">Serine/threonine-protein kinase</keyword>
<feature type="region of interest" description="Disordered" evidence="8">
    <location>
        <begin position="594"/>
        <end position="651"/>
    </location>
</feature>
<evidence type="ECO:0000256" key="3">
    <source>
        <dbReference type="ARBA" id="ARBA00022679"/>
    </source>
</evidence>